<evidence type="ECO:0000313" key="2">
    <source>
        <dbReference type="WBParaSite" id="nRc.2.0.1.t07015-RA"/>
    </source>
</evidence>
<protein>
    <submittedName>
        <fullName evidence="2">Uncharacterized protein</fullName>
    </submittedName>
</protein>
<sequence length="9" mass="1178">MQLTIWKMQ</sequence>
<dbReference type="Proteomes" id="UP000887565">
    <property type="component" value="Unplaced"/>
</dbReference>
<organism evidence="1 2">
    <name type="scientific">Romanomermis culicivorax</name>
    <name type="common">Nematode worm</name>
    <dbReference type="NCBI Taxonomy" id="13658"/>
    <lineage>
        <taxon>Eukaryota</taxon>
        <taxon>Metazoa</taxon>
        <taxon>Ecdysozoa</taxon>
        <taxon>Nematoda</taxon>
        <taxon>Enoplea</taxon>
        <taxon>Dorylaimia</taxon>
        <taxon>Mermithida</taxon>
        <taxon>Mermithoidea</taxon>
        <taxon>Mermithidae</taxon>
        <taxon>Romanomermis</taxon>
    </lineage>
</organism>
<accession>A0A915HYP2</accession>
<name>A0A915HYP2_ROMCU</name>
<reference evidence="2" key="1">
    <citation type="submission" date="2022-11" db="UniProtKB">
        <authorList>
            <consortium name="WormBaseParasite"/>
        </authorList>
    </citation>
    <scope>IDENTIFICATION</scope>
</reference>
<evidence type="ECO:0000313" key="1">
    <source>
        <dbReference type="Proteomes" id="UP000887565"/>
    </source>
</evidence>
<keyword evidence="1" id="KW-1185">Reference proteome</keyword>
<dbReference type="WBParaSite" id="nRc.2.0.1.t07015-RA">
    <property type="protein sequence ID" value="nRc.2.0.1.t07015-RA"/>
    <property type="gene ID" value="nRc.2.0.1.g07015"/>
</dbReference>
<proteinExistence type="predicted"/>